<dbReference type="EMBL" id="NMRN01000051">
    <property type="protein sequence ID" value="PAS91989.1"/>
    <property type="molecule type" value="Genomic_DNA"/>
</dbReference>
<evidence type="ECO:0000256" key="3">
    <source>
        <dbReference type="ARBA" id="ARBA00022692"/>
    </source>
</evidence>
<feature type="transmembrane region" description="Helical" evidence="6">
    <location>
        <begin position="25"/>
        <end position="45"/>
    </location>
</feature>
<accession>A0A272EPF9</accession>
<keyword evidence="5 6" id="KW-0472">Membrane</keyword>
<keyword evidence="4 6" id="KW-1133">Transmembrane helix</keyword>
<evidence type="ECO:0000256" key="1">
    <source>
        <dbReference type="ARBA" id="ARBA00004651"/>
    </source>
</evidence>
<keyword evidence="2" id="KW-1003">Cell membrane</keyword>
<gene>
    <name evidence="7" type="ORF">BGI27_09575</name>
    <name evidence="8" type="ORF">CGU29_13515</name>
</gene>
<keyword evidence="3 6" id="KW-0812">Transmembrane</keyword>
<dbReference type="Pfam" id="PF03788">
    <property type="entry name" value="LrgA"/>
    <property type="match status" value="1"/>
</dbReference>
<organism evidence="8 9">
    <name type="scientific">Candidatus Dactylopiibacterium carminicum</name>
    <dbReference type="NCBI Taxonomy" id="857335"/>
    <lineage>
        <taxon>Bacteria</taxon>
        <taxon>Pseudomonadati</taxon>
        <taxon>Pseudomonadota</taxon>
        <taxon>Betaproteobacteria</taxon>
        <taxon>Rhodocyclales</taxon>
        <taxon>Rhodocyclaceae</taxon>
        <taxon>Candidatus Dactylopiibacterium</taxon>
    </lineage>
</organism>
<keyword evidence="10" id="KW-1185">Reference proteome</keyword>
<sequence>MLKGCIALLACLVVGEIVVYLLTLPLPGAVVGMALALGLLVWRGGEPPAELREASQGLLQYLSLLFVPAGVGLILHLDRLRSEWLALSVAVVGGALLTIALSALLLQRLVRRGGRTDD</sequence>
<dbReference type="InterPro" id="IPR005538">
    <property type="entry name" value="LrgA/CidA"/>
</dbReference>
<reference evidence="8 9" key="2">
    <citation type="submission" date="2017-07" db="EMBL/GenBank/DDBJ databases">
        <title>Candidatus Dactylopiibacterium carminicum, a nitrogen-fixing symbiont of the cochineal insect Dactylopius coccus and Dactylopius opuntiae (Hemiptera: Coccoidea: Dactylopiidae).</title>
        <authorList>
            <person name="Vera A."/>
        </authorList>
    </citation>
    <scope>NUCLEOTIDE SEQUENCE [LARGE SCALE GENOMIC DNA]</scope>
    <source>
        <strain evidence="8 9">NFDCM</strain>
    </source>
</reference>
<evidence type="ECO:0000313" key="10">
    <source>
        <dbReference type="Proteomes" id="UP000623509"/>
    </source>
</evidence>
<dbReference type="EMBL" id="MDUX01000027">
    <property type="protein sequence ID" value="KAF7599134.1"/>
    <property type="molecule type" value="Genomic_DNA"/>
</dbReference>
<dbReference type="Proteomes" id="UP000623509">
    <property type="component" value="Unassembled WGS sequence"/>
</dbReference>
<evidence type="ECO:0000313" key="9">
    <source>
        <dbReference type="Proteomes" id="UP000216107"/>
    </source>
</evidence>
<evidence type="ECO:0000313" key="7">
    <source>
        <dbReference type="EMBL" id="KAF7599134.1"/>
    </source>
</evidence>
<dbReference type="PANTHER" id="PTHR33931">
    <property type="entry name" value="HOLIN-LIKE PROTEIN CIDA-RELATED"/>
    <property type="match status" value="1"/>
</dbReference>
<name>A0A272EPF9_9RHOO</name>
<comment type="caution">
    <text evidence="8">The sequence shown here is derived from an EMBL/GenBank/DDBJ whole genome shotgun (WGS) entry which is preliminary data.</text>
</comment>
<evidence type="ECO:0000256" key="6">
    <source>
        <dbReference type="SAM" id="Phobius"/>
    </source>
</evidence>
<reference evidence="7 10" key="1">
    <citation type="submission" date="2016-08" db="EMBL/GenBank/DDBJ databases">
        <title>Candidatus Dactylopiibacterium carminicum genome sequence.</title>
        <authorList>
            <person name="Ramirez-Puebla S.T."/>
            <person name="Ormeno-Orrillo E."/>
            <person name="Vera-Ponce De Leon A."/>
            <person name="Luis L."/>
            <person name="Sanchez-Flores A."/>
            <person name="Monica R."/>
            <person name="Martinez-Romero E."/>
        </authorList>
    </citation>
    <scope>NUCLEOTIDE SEQUENCE [LARGE SCALE GENOMIC DNA]</scope>
    <source>
        <strain evidence="7">END1</strain>
    </source>
</reference>
<evidence type="ECO:0000256" key="4">
    <source>
        <dbReference type="ARBA" id="ARBA00022989"/>
    </source>
</evidence>
<dbReference type="GO" id="GO:0005886">
    <property type="term" value="C:plasma membrane"/>
    <property type="evidence" value="ECO:0007669"/>
    <property type="project" value="UniProtKB-SubCell"/>
</dbReference>
<proteinExistence type="predicted"/>
<dbReference type="RefSeq" id="WP_095524657.1">
    <property type="nucleotide sequence ID" value="NZ_MDUX01000027.1"/>
</dbReference>
<dbReference type="Proteomes" id="UP000216107">
    <property type="component" value="Unassembled WGS sequence"/>
</dbReference>
<evidence type="ECO:0000313" key="8">
    <source>
        <dbReference type="EMBL" id="PAS91989.1"/>
    </source>
</evidence>
<evidence type="ECO:0000256" key="2">
    <source>
        <dbReference type="ARBA" id="ARBA00022475"/>
    </source>
</evidence>
<dbReference type="AlphaFoldDB" id="A0A272EPF9"/>
<dbReference type="OrthoDB" id="385012at2"/>
<evidence type="ECO:0000256" key="5">
    <source>
        <dbReference type="ARBA" id="ARBA00023136"/>
    </source>
</evidence>
<feature type="transmembrane region" description="Helical" evidence="6">
    <location>
        <begin position="57"/>
        <end position="78"/>
    </location>
</feature>
<feature type="transmembrane region" description="Helical" evidence="6">
    <location>
        <begin position="84"/>
        <end position="106"/>
    </location>
</feature>
<comment type="subcellular location">
    <subcellularLocation>
        <location evidence="1">Cell membrane</location>
        <topology evidence="1">Multi-pass membrane protein</topology>
    </subcellularLocation>
</comment>
<dbReference type="PANTHER" id="PTHR33931:SF2">
    <property type="entry name" value="HOLIN-LIKE PROTEIN CIDA"/>
    <property type="match status" value="1"/>
</dbReference>
<protein>
    <submittedName>
        <fullName evidence="7">CidA/LrgA family protein</fullName>
    </submittedName>
</protein>